<sequence length="162" mass="18096">MAKLFSFILILIPSFIYAQKSPTYLSLEAGGNGLVASVNYGRPIYTGYRYKLIFQAGLGWPPKVASSTSAFNIPTQFTCNFGQKDFFFEAGVGTSLLFNTRMNETIQSNELYISPVIGFRHESNNWFGRVFLCPLFHVTGDYLQDDVTRDFIKFGAAIGAIL</sequence>
<evidence type="ECO:0008006" key="3">
    <source>
        <dbReference type="Google" id="ProtNLM"/>
    </source>
</evidence>
<protein>
    <recommendedName>
        <fullName evidence="3">Outer membrane protein beta-barrel domain-containing protein</fullName>
    </recommendedName>
</protein>
<dbReference type="OrthoDB" id="966005at2"/>
<proteinExistence type="predicted"/>
<keyword evidence="2" id="KW-1185">Reference proteome</keyword>
<dbReference type="Proteomes" id="UP000266441">
    <property type="component" value="Unassembled WGS sequence"/>
</dbReference>
<name>A0A399D2X0_9BACT</name>
<gene>
    <name evidence="1" type="ORF">D1164_06525</name>
</gene>
<comment type="caution">
    <text evidence="1">The sequence shown here is derived from an EMBL/GenBank/DDBJ whole genome shotgun (WGS) entry which is preliminary data.</text>
</comment>
<dbReference type="EMBL" id="QWET01000004">
    <property type="protein sequence ID" value="RIH65917.1"/>
    <property type="molecule type" value="Genomic_DNA"/>
</dbReference>
<dbReference type="RefSeq" id="WP_119349152.1">
    <property type="nucleotide sequence ID" value="NZ_QWET01000004.1"/>
</dbReference>
<dbReference type="AlphaFoldDB" id="A0A399D2X0"/>
<accession>A0A399D2X0</accession>
<organism evidence="1 2">
    <name type="scientific">Mariniphaga sediminis</name>
    <dbReference type="NCBI Taxonomy" id="1628158"/>
    <lineage>
        <taxon>Bacteria</taxon>
        <taxon>Pseudomonadati</taxon>
        <taxon>Bacteroidota</taxon>
        <taxon>Bacteroidia</taxon>
        <taxon>Marinilabiliales</taxon>
        <taxon>Prolixibacteraceae</taxon>
        <taxon>Mariniphaga</taxon>
    </lineage>
</organism>
<evidence type="ECO:0000313" key="2">
    <source>
        <dbReference type="Proteomes" id="UP000266441"/>
    </source>
</evidence>
<reference evidence="1 2" key="1">
    <citation type="journal article" date="2015" name="Int. J. Syst. Evol. Microbiol.">
        <title>Mariniphaga sediminis sp. nov., isolated from coastal sediment.</title>
        <authorList>
            <person name="Wang F.Q."/>
            <person name="Shen Q.Y."/>
            <person name="Chen G.J."/>
            <person name="Du Z.J."/>
        </authorList>
    </citation>
    <scope>NUCLEOTIDE SEQUENCE [LARGE SCALE GENOMIC DNA]</scope>
    <source>
        <strain evidence="1 2">SY21</strain>
    </source>
</reference>
<evidence type="ECO:0000313" key="1">
    <source>
        <dbReference type="EMBL" id="RIH65917.1"/>
    </source>
</evidence>